<proteinExistence type="predicted"/>
<gene>
    <name evidence="2" type="ORF">P7K49_015089</name>
</gene>
<evidence type="ECO:0000313" key="3">
    <source>
        <dbReference type="Proteomes" id="UP001266305"/>
    </source>
</evidence>
<organism evidence="2 3">
    <name type="scientific">Saguinus oedipus</name>
    <name type="common">Cotton-top tamarin</name>
    <name type="synonym">Oedipomidas oedipus</name>
    <dbReference type="NCBI Taxonomy" id="9490"/>
    <lineage>
        <taxon>Eukaryota</taxon>
        <taxon>Metazoa</taxon>
        <taxon>Chordata</taxon>
        <taxon>Craniata</taxon>
        <taxon>Vertebrata</taxon>
        <taxon>Euteleostomi</taxon>
        <taxon>Mammalia</taxon>
        <taxon>Eutheria</taxon>
        <taxon>Euarchontoglires</taxon>
        <taxon>Primates</taxon>
        <taxon>Haplorrhini</taxon>
        <taxon>Platyrrhini</taxon>
        <taxon>Cebidae</taxon>
        <taxon>Callitrichinae</taxon>
        <taxon>Saguinus</taxon>
    </lineage>
</organism>
<evidence type="ECO:0000313" key="2">
    <source>
        <dbReference type="EMBL" id="KAK2105575.1"/>
    </source>
</evidence>
<feature type="region of interest" description="Disordered" evidence="1">
    <location>
        <begin position="56"/>
        <end position="76"/>
    </location>
</feature>
<sequence length="137" mass="14355">MGQRKAPLVAGQAWVVVKTLRTARGGRWRLRNHLTLHLLPRLSLLTWAGSDQHHLVSSEEARPSQGDGKVVPKGWAPAGPCKPAAARWSGQGCPPNPRSLVPLGGPRKGLCCVKTVLAEGGGGEAASEAVMGSSIQT</sequence>
<dbReference type="EMBL" id="JASSZA010000007">
    <property type="protein sequence ID" value="KAK2105575.1"/>
    <property type="molecule type" value="Genomic_DNA"/>
</dbReference>
<evidence type="ECO:0000256" key="1">
    <source>
        <dbReference type="SAM" id="MobiDB-lite"/>
    </source>
</evidence>
<accession>A0ABQ9V8A1</accession>
<protein>
    <submittedName>
        <fullName evidence="2">Uncharacterized protein</fullName>
    </submittedName>
</protein>
<name>A0ABQ9V8A1_SAGOE</name>
<keyword evidence="3" id="KW-1185">Reference proteome</keyword>
<dbReference type="Proteomes" id="UP001266305">
    <property type="component" value="Unassembled WGS sequence"/>
</dbReference>
<reference evidence="2 3" key="1">
    <citation type="submission" date="2023-05" db="EMBL/GenBank/DDBJ databases">
        <title>B98-5 Cell Line De Novo Hybrid Assembly: An Optical Mapping Approach.</title>
        <authorList>
            <person name="Kananen K."/>
            <person name="Auerbach J.A."/>
            <person name="Kautto E."/>
            <person name="Blachly J.S."/>
        </authorList>
    </citation>
    <scope>NUCLEOTIDE SEQUENCE [LARGE SCALE GENOMIC DNA]</scope>
    <source>
        <strain evidence="2">B95-8</strain>
        <tissue evidence="2">Cell line</tissue>
    </source>
</reference>
<comment type="caution">
    <text evidence="2">The sequence shown here is derived from an EMBL/GenBank/DDBJ whole genome shotgun (WGS) entry which is preliminary data.</text>
</comment>